<dbReference type="RefSeq" id="WP_170259046.1">
    <property type="nucleotide sequence ID" value="NZ_BKAF01000001.1"/>
</dbReference>
<feature type="region of interest" description="Disordered" evidence="8">
    <location>
        <begin position="286"/>
        <end position="333"/>
    </location>
</feature>
<reference evidence="11 12" key="1">
    <citation type="submission" date="2016-10" db="EMBL/GenBank/DDBJ databases">
        <authorList>
            <person name="de Groot N.N."/>
        </authorList>
    </citation>
    <scope>NUCLEOTIDE SEQUENCE [LARGE SCALE GENOMIC DNA]</scope>
    <source>
        <strain evidence="11 12">CGMCC 1.11156</strain>
    </source>
</reference>
<feature type="region of interest" description="Disordered" evidence="8">
    <location>
        <begin position="368"/>
        <end position="436"/>
    </location>
</feature>
<keyword evidence="2 11" id="KW-0723">Serine/threonine-protein kinase</keyword>
<evidence type="ECO:0000256" key="6">
    <source>
        <dbReference type="ARBA" id="ARBA00022840"/>
    </source>
</evidence>
<evidence type="ECO:0000313" key="12">
    <source>
        <dbReference type="Proteomes" id="UP000198649"/>
    </source>
</evidence>
<keyword evidence="6 7" id="KW-0067">ATP-binding</keyword>
<keyword evidence="5 11" id="KW-0418">Kinase</keyword>
<dbReference type="EMBL" id="FOQG01000001">
    <property type="protein sequence ID" value="SFH63286.1"/>
    <property type="molecule type" value="Genomic_DNA"/>
</dbReference>
<dbReference type="EC" id="2.7.11.1" evidence="1"/>
<evidence type="ECO:0000256" key="7">
    <source>
        <dbReference type="PROSITE-ProRule" id="PRU10141"/>
    </source>
</evidence>
<protein>
    <recommendedName>
        <fullName evidence="1">non-specific serine/threonine protein kinase</fullName>
        <ecNumber evidence="1">2.7.11.1</ecNumber>
    </recommendedName>
</protein>
<feature type="binding site" evidence="7">
    <location>
        <position position="38"/>
    </location>
    <ligand>
        <name>ATP</name>
        <dbReference type="ChEBI" id="CHEBI:30616"/>
    </ligand>
</feature>
<name>A0A1I3BMF4_9ACTN</name>
<feature type="transmembrane region" description="Helical" evidence="9">
    <location>
        <begin position="340"/>
        <end position="363"/>
    </location>
</feature>
<keyword evidence="9" id="KW-0472">Membrane</keyword>
<dbReference type="InterPro" id="IPR000719">
    <property type="entry name" value="Prot_kinase_dom"/>
</dbReference>
<dbReference type="PROSITE" id="PS50011">
    <property type="entry name" value="PROTEIN_KINASE_DOM"/>
    <property type="match status" value="1"/>
</dbReference>
<evidence type="ECO:0000256" key="2">
    <source>
        <dbReference type="ARBA" id="ARBA00022527"/>
    </source>
</evidence>
<dbReference type="PROSITE" id="PS00107">
    <property type="entry name" value="PROTEIN_KINASE_ATP"/>
    <property type="match status" value="1"/>
</dbReference>
<dbReference type="SMART" id="SM00220">
    <property type="entry name" value="S_TKc"/>
    <property type="match status" value="1"/>
</dbReference>
<dbReference type="PANTHER" id="PTHR43289:SF6">
    <property type="entry name" value="SERINE_THREONINE-PROTEIN KINASE NEKL-3"/>
    <property type="match status" value="1"/>
</dbReference>
<dbReference type="Proteomes" id="UP000198649">
    <property type="component" value="Unassembled WGS sequence"/>
</dbReference>
<dbReference type="InterPro" id="IPR017441">
    <property type="entry name" value="Protein_kinase_ATP_BS"/>
</dbReference>
<sequence>MSGPQIPGYTYLEHLGRGGFADVYLYEQEWPRQRVAVKVVRSDVPLTDREKSLFTAEANAMAQLSDHPYIVSVITAGVTEASSGGRPYLVMRYCPPPDLGVRVRTAPMQVADTISTAVKLASAVETAHRSGIIHRDIKPSNVLVTTYSEPALSDFGIAGRVADIAGESEVRISFPWSPPELLDGRSNGSVTSDVYSLGATIWNLLTGRSPFAIPGGDNSPRGLSARILHAPPPLTRRPDVPASLERLLQQCLAKQPEHRPQSALELARALQRIETEAGYARTPIAVEGDRPAPGVLPPVSDDPDTTHVRPMTVISSSGPRGASIETGPATEAGPTRRSSVVWAVAGTAVLAVVGVLLAVNLAGGNDAEEPITRPTTSSTPLGVAPEAPTRAPTVTGARSEDRVTFTWRSPDAGQAGDTWEWKRTDTGESRRTSDTTLAVASSGRTCLQVRLIRGSYASPWAEDCVD</sequence>
<evidence type="ECO:0000313" key="11">
    <source>
        <dbReference type="EMBL" id="SFH63286.1"/>
    </source>
</evidence>
<accession>A0A1I3BMF4</accession>
<dbReference type="CDD" id="cd14014">
    <property type="entry name" value="STKc_PknB_like"/>
    <property type="match status" value="1"/>
</dbReference>
<evidence type="ECO:0000256" key="1">
    <source>
        <dbReference type="ARBA" id="ARBA00012513"/>
    </source>
</evidence>
<evidence type="ECO:0000256" key="5">
    <source>
        <dbReference type="ARBA" id="ARBA00022777"/>
    </source>
</evidence>
<dbReference type="Pfam" id="PF00069">
    <property type="entry name" value="Pkinase"/>
    <property type="match status" value="1"/>
</dbReference>
<dbReference type="InterPro" id="IPR011009">
    <property type="entry name" value="Kinase-like_dom_sf"/>
</dbReference>
<gene>
    <name evidence="11" type="ORF">SAMN05216561_101213</name>
</gene>
<evidence type="ECO:0000256" key="3">
    <source>
        <dbReference type="ARBA" id="ARBA00022679"/>
    </source>
</evidence>
<feature type="domain" description="Protein kinase" evidence="10">
    <location>
        <begin position="9"/>
        <end position="273"/>
    </location>
</feature>
<dbReference type="AlphaFoldDB" id="A0A1I3BMF4"/>
<proteinExistence type="predicted"/>
<dbReference type="STRING" id="1005945.SAMN05216561_101213"/>
<evidence type="ECO:0000256" key="8">
    <source>
        <dbReference type="SAM" id="MobiDB-lite"/>
    </source>
</evidence>
<dbReference type="PANTHER" id="PTHR43289">
    <property type="entry name" value="MITOGEN-ACTIVATED PROTEIN KINASE KINASE KINASE 20-RELATED"/>
    <property type="match status" value="1"/>
</dbReference>
<keyword evidence="3" id="KW-0808">Transferase</keyword>
<keyword evidence="12" id="KW-1185">Reference proteome</keyword>
<keyword evidence="9" id="KW-0812">Transmembrane</keyword>
<evidence type="ECO:0000259" key="10">
    <source>
        <dbReference type="PROSITE" id="PS50011"/>
    </source>
</evidence>
<dbReference type="InterPro" id="IPR008271">
    <property type="entry name" value="Ser/Thr_kinase_AS"/>
</dbReference>
<evidence type="ECO:0000256" key="4">
    <source>
        <dbReference type="ARBA" id="ARBA00022741"/>
    </source>
</evidence>
<dbReference type="GO" id="GO:0005524">
    <property type="term" value="F:ATP binding"/>
    <property type="evidence" value="ECO:0007669"/>
    <property type="project" value="UniProtKB-UniRule"/>
</dbReference>
<dbReference type="SUPFAM" id="SSF56112">
    <property type="entry name" value="Protein kinase-like (PK-like)"/>
    <property type="match status" value="1"/>
</dbReference>
<feature type="compositionally biased region" description="Basic and acidic residues" evidence="8">
    <location>
        <begin position="419"/>
        <end position="433"/>
    </location>
</feature>
<organism evidence="11 12">
    <name type="scientific">Nocardioides psychrotolerans</name>
    <dbReference type="NCBI Taxonomy" id="1005945"/>
    <lineage>
        <taxon>Bacteria</taxon>
        <taxon>Bacillati</taxon>
        <taxon>Actinomycetota</taxon>
        <taxon>Actinomycetes</taxon>
        <taxon>Propionibacteriales</taxon>
        <taxon>Nocardioidaceae</taxon>
        <taxon>Nocardioides</taxon>
    </lineage>
</organism>
<dbReference type="GO" id="GO:0004674">
    <property type="term" value="F:protein serine/threonine kinase activity"/>
    <property type="evidence" value="ECO:0007669"/>
    <property type="project" value="UniProtKB-KW"/>
</dbReference>
<keyword evidence="4 7" id="KW-0547">Nucleotide-binding</keyword>
<evidence type="ECO:0000256" key="9">
    <source>
        <dbReference type="SAM" id="Phobius"/>
    </source>
</evidence>
<dbReference type="Gene3D" id="3.30.200.20">
    <property type="entry name" value="Phosphorylase Kinase, domain 1"/>
    <property type="match status" value="1"/>
</dbReference>
<dbReference type="PROSITE" id="PS00108">
    <property type="entry name" value="PROTEIN_KINASE_ST"/>
    <property type="match status" value="1"/>
</dbReference>
<dbReference type="Gene3D" id="1.10.510.10">
    <property type="entry name" value="Transferase(Phosphotransferase) domain 1"/>
    <property type="match status" value="1"/>
</dbReference>
<keyword evidence="9" id="KW-1133">Transmembrane helix</keyword>